<dbReference type="SUPFAM" id="SSF57756">
    <property type="entry name" value="Retrovirus zinc finger-like domains"/>
    <property type="match status" value="1"/>
</dbReference>
<accession>A0AAV1L4L9</accession>
<comment type="caution">
    <text evidence="3">The sequence shown here is derived from an EMBL/GenBank/DDBJ whole genome shotgun (WGS) entry which is preliminary data.</text>
</comment>
<name>A0AAV1L4L9_9NEOP</name>
<dbReference type="Pfam" id="PF22936">
    <property type="entry name" value="Pol_BBD"/>
    <property type="match status" value="1"/>
</dbReference>
<proteinExistence type="predicted"/>
<organism evidence="3 4">
    <name type="scientific">Parnassius mnemosyne</name>
    <name type="common">clouded apollo</name>
    <dbReference type="NCBI Taxonomy" id="213953"/>
    <lineage>
        <taxon>Eukaryota</taxon>
        <taxon>Metazoa</taxon>
        <taxon>Ecdysozoa</taxon>
        <taxon>Arthropoda</taxon>
        <taxon>Hexapoda</taxon>
        <taxon>Insecta</taxon>
        <taxon>Pterygota</taxon>
        <taxon>Neoptera</taxon>
        <taxon>Endopterygota</taxon>
        <taxon>Lepidoptera</taxon>
        <taxon>Glossata</taxon>
        <taxon>Ditrysia</taxon>
        <taxon>Papilionoidea</taxon>
        <taxon>Papilionidae</taxon>
        <taxon>Parnassiinae</taxon>
        <taxon>Parnassini</taxon>
        <taxon>Parnassius</taxon>
        <taxon>Driopa</taxon>
    </lineage>
</organism>
<feature type="domain" description="CCHC-type" evidence="2">
    <location>
        <begin position="225"/>
        <end position="239"/>
    </location>
</feature>
<dbReference type="Gene3D" id="4.10.60.10">
    <property type="entry name" value="Zinc finger, CCHC-type"/>
    <property type="match status" value="1"/>
</dbReference>
<dbReference type="AlphaFoldDB" id="A0AAV1L4L9"/>
<dbReference type="Proteomes" id="UP001314205">
    <property type="component" value="Unassembled WGS sequence"/>
</dbReference>
<reference evidence="3 4" key="1">
    <citation type="submission" date="2023-11" db="EMBL/GenBank/DDBJ databases">
        <authorList>
            <person name="Hedman E."/>
            <person name="Englund M."/>
            <person name="Stromberg M."/>
            <person name="Nyberg Akerstrom W."/>
            <person name="Nylinder S."/>
            <person name="Jareborg N."/>
            <person name="Kallberg Y."/>
            <person name="Kronander E."/>
        </authorList>
    </citation>
    <scope>NUCLEOTIDE SEQUENCE [LARGE SCALE GENOMIC DNA]</scope>
</reference>
<dbReference type="EMBL" id="CAVLGL010000085">
    <property type="protein sequence ID" value="CAK1590330.1"/>
    <property type="molecule type" value="Genomic_DNA"/>
</dbReference>
<dbReference type="InterPro" id="IPR001878">
    <property type="entry name" value="Znf_CCHC"/>
</dbReference>
<evidence type="ECO:0000313" key="3">
    <source>
        <dbReference type="EMBL" id="CAK1590330.1"/>
    </source>
</evidence>
<dbReference type="PANTHER" id="PTHR47481:SF7">
    <property type="entry name" value="CCHC-TYPE DOMAIN-CONTAINING PROTEIN"/>
    <property type="match status" value="1"/>
</dbReference>
<evidence type="ECO:0000313" key="4">
    <source>
        <dbReference type="Proteomes" id="UP001314205"/>
    </source>
</evidence>
<dbReference type="PROSITE" id="PS50158">
    <property type="entry name" value="ZF_CCHC"/>
    <property type="match status" value="1"/>
</dbReference>
<dbReference type="InterPro" id="IPR036875">
    <property type="entry name" value="Znf_CCHC_sf"/>
</dbReference>
<evidence type="ECO:0000259" key="2">
    <source>
        <dbReference type="PROSITE" id="PS50158"/>
    </source>
</evidence>
<dbReference type="GO" id="GO:0003676">
    <property type="term" value="F:nucleic acid binding"/>
    <property type="evidence" value="ECO:0007669"/>
    <property type="project" value="InterPro"/>
</dbReference>
<dbReference type="PANTHER" id="PTHR47481">
    <property type="match status" value="1"/>
</dbReference>
<gene>
    <name evidence="3" type="ORF">PARMNEM_LOCUS10707</name>
</gene>
<dbReference type="Pfam" id="PF14223">
    <property type="entry name" value="Retrotran_gag_2"/>
    <property type="match status" value="1"/>
</dbReference>
<sequence>MDTTRSMNLEKFDGNNFRQWKFQIKCALKAKGIDITVPRTEQNSAEWSKNDGMAMFIMTSSMDFKQITLIENCETAKEIMTKLESVYEQKSELCKMLVHEKFYQYKMLPGDSVAQHISKVESLAKQLKESGETVSDMAIITKILGTLPPKYRSLRQAWMSLDSKQQTIVNLTARLLDEEASLVGEEEQETALLVANKGWKLKSKQSEPMQSRVNQNKNTKHRFECYNFGKRGHFARECRAPRKFKSRKPQQEGADMLAFYVENNASSTEENTWILDSGASAHMTYRKEFFMELVECSQKILTLGNKQSVEVCGIGKVLIKRYINGQWESSELLDVLYVPSLRRNLFSEGAIIRRDYTIIKKDSIAVIYKDNQVVMSARIRENNLYELNIKAITPDTCNLVQNNQSDIKMWHE</sequence>
<evidence type="ECO:0000256" key="1">
    <source>
        <dbReference type="PROSITE-ProRule" id="PRU00047"/>
    </source>
</evidence>
<dbReference type="InterPro" id="IPR054722">
    <property type="entry name" value="PolX-like_BBD"/>
</dbReference>
<keyword evidence="1" id="KW-0862">Zinc</keyword>
<keyword evidence="1" id="KW-0479">Metal-binding</keyword>
<protein>
    <recommendedName>
        <fullName evidence="2">CCHC-type domain-containing protein</fullName>
    </recommendedName>
</protein>
<keyword evidence="4" id="KW-1185">Reference proteome</keyword>
<dbReference type="GO" id="GO:0008270">
    <property type="term" value="F:zinc ion binding"/>
    <property type="evidence" value="ECO:0007669"/>
    <property type="project" value="UniProtKB-KW"/>
</dbReference>
<keyword evidence="1" id="KW-0863">Zinc-finger</keyword>